<dbReference type="KEGG" id="lxl:KDY119_00787"/>
<name>A0A5P9Q849_9MICO</name>
<evidence type="ECO:0000256" key="1">
    <source>
        <dbReference type="ARBA" id="ARBA00023015"/>
    </source>
</evidence>
<dbReference type="EMBL" id="CP045529">
    <property type="protein sequence ID" value="QFU97290.1"/>
    <property type="molecule type" value="Genomic_DNA"/>
</dbReference>
<evidence type="ECO:0000313" key="5">
    <source>
        <dbReference type="EMBL" id="QFU97290.1"/>
    </source>
</evidence>
<keyword evidence="3" id="KW-0804">Transcription</keyword>
<dbReference type="Pfam" id="PF00356">
    <property type="entry name" value="LacI"/>
    <property type="match status" value="1"/>
</dbReference>
<dbReference type="Proteomes" id="UP000326702">
    <property type="component" value="Chromosome"/>
</dbReference>
<dbReference type="CDD" id="cd06279">
    <property type="entry name" value="PBP1_LacI-like"/>
    <property type="match status" value="1"/>
</dbReference>
<dbReference type="Gene3D" id="1.10.260.40">
    <property type="entry name" value="lambda repressor-like DNA-binding domains"/>
    <property type="match status" value="1"/>
</dbReference>
<dbReference type="PANTHER" id="PTHR30146:SF138">
    <property type="entry name" value="TRANSCRIPTIONAL REGULATORY PROTEIN"/>
    <property type="match status" value="1"/>
</dbReference>
<dbReference type="CDD" id="cd01392">
    <property type="entry name" value="HTH_LacI"/>
    <property type="match status" value="1"/>
</dbReference>
<dbReference type="SUPFAM" id="SSF53822">
    <property type="entry name" value="Periplasmic binding protein-like I"/>
    <property type="match status" value="1"/>
</dbReference>
<dbReference type="InterPro" id="IPR028082">
    <property type="entry name" value="Peripla_BP_I"/>
</dbReference>
<dbReference type="PROSITE" id="PS50932">
    <property type="entry name" value="HTH_LACI_2"/>
    <property type="match status" value="1"/>
</dbReference>
<keyword evidence="1" id="KW-0805">Transcription regulation</keyword>
<dbReference type="AlphaFoldDB" id="A0A5P9Q849"/>
<dbReference type="GO" id="GO:0003700">
    <property type="term" value="F:DNA-binding transcription factor activity"/>
    <property type="evidence" value="ECO:0007669"/>
    <property type="project" value="TreeGrafter"/>
</dbReference>
<dbReference type="SMART" id="SM00354">
    <property type="entry name" value="HTH_LACI"/>
    <property type="match status" value="1"/>
</dbReference>
<sequence length="369" mass="37504">MPTHPQPGASTPPDATKGGRTTLSEVAALAGVSVSTASLAFSGSGPIADATRDRVLAAATELGYTGPSPLGRQLRSGRSGIVGVVVGGHVSRTFRDPVSIKVLDGLVSELGTHGVGVLLIPAVPSDGAADPLVASAAMDVGILVWGARREDPTHDALVRRGIPVVIGEGTAKPAAPVVGLEDRQGAAELGRHLRELGHERVAVVALPVAFPERSGLADASRLADVEKTPTRNRLDGLADAGIVPVAVWETEASLVEHGHAAGRALLDVPAAERPTAVVAQSDLLAAGVLLAARELGIDVPGELSVAGFDGVDLPWLGADVQLTSVRQPFEEKGAALGRAALQLVAGDEVEDVMLPVELVVGTTTGPAPR</sequence>
<dbReference type="GO" id="GO:0000976">
    <property type="term" value="F:transcription cis-regulatory region binding"/>
    <property type="evidence" value="ECO:0007669"/>
    <property type="project" value="TreeGrafter"/>
</dbReference>
<proteinExistence type="predicted"/>
<dbReference type="Pfam" id="PF13377">
    <property type="entry name" value="Peripla_BP_3"/>
    <property type="match status" value="1"/>
</dbReference>
<evidence type="ECO:0000259" key="4">
    <source>
        <dbReference type="PROSITE" id="PS50932"/>
    </source>
</evidence>
<evidence type="ECO:0000256" key="2">
    <source>
        <dbReference type="ARBA" id="ARBA00023125"/>
    </source>
</evidence>
<dbReference type="RefSeq" id="WP_051136791.1">
    <property type="nucleotide sequence ID" value="NZ_BAABIH010000001.1"/>
</dbReference>
<dbReference type="InterPro" id="IPR000843">
    <property type="entry name" value="HTH_LacI"/>
</dbReference>
<keyword evidence="2" id="KW-0238">DNA-binding</keyword>
<keyword evidence="6" id="KW-1185">Reference proteome</keyword>
<dbReference type="InterPro" id="IPR010982">
    <property type="entry name" value="Lambda_DNA-bd_dom_sf"/>
</dbReference>
<protein>
    <submittedName>
        <fullName evidence="5">Putative HTH-type transcriptional regulator</fullName>
    </submittedName>
</protein>
<dbReference type="InterPro" id="IPR046335">
    <property type="entry name" value="LacI/GalR-like_sensor"/>
</dbReference>
<accession>A0A5P9Q849</accession>
<feature type="domain" description="HTH lacI-type" evidence="4">
    <location>
        <begin position="21"/>
        <end position="76"/>
    </location>
</feature>
<dbReference type="PANTHER" id="PTHR30146">
    <property type="entry name" value="LACI-RELATED TRANSCRIPTIONAL REPRESSOR"/>
    <property type="match status" value="1"/>
</dbReference>
<gene>
    <name evidence="5" type="ORF">KDY119_00787</name>
</gene>
<dbReference type="SUPFAM" id="SSF47413">
    <property type="entry name" value="lambda repressor-like DNA-binding domains"/>
    <property type="match status" value="1"/>
</dbReference>
<dbReference type="Gene3D" id="3.40.50.2300">
    <property type="match status" value="2"/>
</dbReference>
<evidence type="ECO:0000313" key="6">
    <source>
        <dbReference type="Proteomes" id="UP000326702"/>
    </source>
</evidence>
<evidence type="ECO:0000256" key="3">
    <source>
        <dbReference type="ARBA" id="ARBA00023163"/>
    </source>
</evidence>
<reference evidence="5 6" key="1">
    <citation type="submission" date="2019-10" db="EMBL/GenBank/DDBJ databases">
        <title>Genome sequence of Luteimicrobium xylanilyticum HY-24.</title>
        <authorList>
            <person name="Kim D.Y."/>
            <person name="Park H.-Y."/>
        </authorList>
    </citation>
    <scope>NUCLEOTIDE SEQUENCE [LARGE SCALE GENOMIC DNA]</scope>
    <source>
        <strain evidence="5 6">HY-24</strain>
    </source>
</reference>
<organism evidence="5 6">
    <name type="scientific">Luteimicrobium xylanilyticum</name>
    <dbReference type="NCBI Taxonomy" id="1133546"/>
    <lineage>
        <taxon>Bacteria</taxon>
        <taxon>Bacillati</taxon>
        <taxon>Actinomycetota</taxon>
        <taxon>Actinomycetes</taxon>
        <taxon>Micrococcales</taxon>
        <taxon>Luteimicrobium</taxon>
    </lineage>
</organism>